<dbReference type="Gramene" id="TraesCS5A03G0247200.1">
    <property type="protein sequence ID" value="TraesCS5A03G0247200.1.CDS"/>
    <property type="gene ID" value="TraesCS5A03G0247200"/>
</dbReference>
<reference evidence="2" key="1">
    <citation type="submission" date="2018-08" db="EMBL/GenBank/DDBJ databases">
        <authorList>
            <person name="Rossello M."/>
        </authorList>
    </citation>
    <scope>NUCLEOTIDE SEQUENCE [LARGE SCALE GENOMIC DNA]</scope>
    <source>
        <strain evidence="2">cv. Chinese Spring</strain>
    </source>
</reference>
<dbReference type="Proteomes" id="UP000019116">
    <property type="component" value="Chromosome 5A"/>
</dbReference>
<name>A0A3B6KF34_WHEAT</name>
<evidence type="ECO:0000256" key="1">
    <source>
        <dbReference type="SAM" id="MobiDB-lite"/>
    </source>
</evidence>
<organism evidence="2">
    <name type="scientific">Triticum aestivum</name>
    <name type="common">Wheat</name>
    <dbReference type="NCBI Taxonomy" id="4565"/>
    <lineage>
        <taxon>Eukaryota</taxon>
        <taxon>Viridiplantae</taxon>
        <taxon>Streptophyta</taxon>
        <taxon>Embryophyta</taxon>
        <taxon>Tracheophyta</taxon>
        <taxon>Spermatophyta</taxon>
        <taxon>Magnoliopsida</taxon>
        <taxon>Liliopsida</taxon>
        <taxon>Poales</taxon>
        <taxon>Poaceae</taxon>
        <taxon>BOP clade</taxon>
        <taxon>Pooideae</taxon>
        <taxon>Triticodae</taxon>
        <taxon>Triticeae</taxon>
        <taxon>Triticinae</taxon>
        <taxon>Triticum</taxon>
    </lineage>
</organism>
<feature type="region of interest" description="Disordered" evidence="1">
    <location>
        <begin position="52"/>
        <end position="76"/>
    </location>
</feature>
<dbReference type="PaxDb" id="4565-Traes_3B_75132027B.1"/>
<proteinExistence type="predicted"/>
<reference evidence="2" key="2">
    <citation type="submission" date="2018-10" db="UniProtKB">
        <authorList>
            <consortium name="EnsemblPlants"/>
        </authorList>
    </citation>
    <scope>IDENTIFICATION</scope>
</reference>
<evidence type="ECO:0000313" key="2">
    <source>
        <dbReference type="EnsemblPlants" id="TraesCS5A02G098000.1"/>
    </source>
</evidence>
<dbReference type="AlphaFoldDB" id="A0A3B6KF34"/>
<sequence>MAGEALGDAASASSFLCSADELRFDAPARALAAEEALQPVWLYFASSASTRPPVRWRPRRRCSPGGSPASTRSSAGTSIRLRAWTSKSIKFRSTWTRKHVAFEFAGGRDAEFDGGRRTSVEPSNIDNGGYSRPVVSVNFAFADFAARPSAIASADCRKTISDRLDLLCRMYF</sequence>
<keyword evidence="3" id="KW-1185">Reference proteome</keyword>
<accession>A0A3B6KF34</accession>
<dbReference type="Gramene" id="TraesCS5A02G098000.1">
    <property type="protein sequence ID" value="TraesCS5A02G098000.1"/>
    <property type="gene ID" value="TraesCS5A02G098000"/>
</dbReference>
<dbReference type="EnsemblPlants" id="TraesCS5A02G098000.1">
    <property type="protein sequence ID" value="TraesCS5A02G098000.1"/>
    <property type="gene ID" value="TraesCS5A02G098000"/>
</dbReference>
<protein>
    <submittedName>
        <fullName evidence="2">Uncharacterized protein</fullName>
    </submittedName>
</protein>
<evidence type="ECO:0000313" key="3">
    <source>
        <dbReference type="Proteomes" id="UP000019116"/>
    </source>
</evidence>